<dbReference type="Proteomes" id="UP000316778">
    <property type="component" value="Unassembled WGS sequence"/>
</dbReference>
<evidence type="ECO:0000256" key="1">
    <source>
        <dbReference type="SAM" id="Phobius"/>
    </source>
</evidence>
<feature type="transmembrane region" description="Helical" evidence="1">
    <location>
        <begin position="72"/>
        <end position="90"/>
    </location>
</feature>
<keyword evidence="1" id="KW-1133">Transmembrane helix</keyword>
<gene>
    <name evidence="2" type="ORF">LX66_2144</name>
</gene>
<keyword evidence="3" id="KW-1185">Reference proteome</keyword>
<keyword evidence="1" id="KW-0472">Membrane</keyword>
<reference evidence="2 3" key="1">
    <citation type="journal article" date="2013" name="Stand. Genomic Sci.">
        <title>Genomic Encyclopedia of Type Strains, Phase I: The one thousand microbial genomes (KMG-I) project.</title>
        <authorList>
            <person name="Kyrpides N.C."/>
            <person name="Woyke T."/>
            <person name="Eisen J.A."/>
            <person name="Garrity G."/>
            <person name="Lilburn T.G."/>
            <person name="Beck B.J."/>
            <person name="Whitman W.B."/>
            <person name="Hugenholtz P."/>
            <person name="Klenk H.P."/>
        </authorList>
    </citation>
    <scope>NUCLEOTIDE SEQUENCE [LARGE SCALE GENOMIC DNA]</scope>
    <source>
        <strain evidence="2 3">DSM 13484</strain>
    </source>
</reference>
<feature type="transmembrane region" description="Helical" evidence="1">
    <location>
        <begin position="102"/>
        <end position="120"/>
    </location>
</feature>
<dbReference type="EMBL" id="VLLG01000003">
    <property type="protein sequence ID" value="TWI88070.1"/>
    <property type="molecule type" value="Genomic_DNA"/>
</dbReference>
<name>A0A562T4Z1_CHIJA</name>
<feature type="transmembrane region" description="Helical" evidence="1">
    <location>
        <begin position="36"/>
        <end position="57"/>
    </location>
</feature>
<dbReference type="AlphaFoldDB" id="A0A562T4Z1"/>
<sequence length="227" mass="26802">MLRLLKYEYLFLVFLLLGAIFCLRSFRQKWPKPYQLFAVLVIVALLTEVSAILWKWYLHKMFGWNYSKNNLWIYNVFITFRLGILLVIFYHILNAARVKKAILYIGPVLVVFGLLNYLAIQGPYRYNTYSLIFAHIPIIILCLFYFKQLLEETRIIVLHKEPLVWIILGTFVYHVASLPFLIMMGFLNIRQPGLSMLYLPINMTLNLLLCCSYLISFLCKPQPMQSI</sequence>
<feature type="transmembrane region" description="Helical" evidence="1">
    <location>
        <begin position="6"/>
        <end position="24"/>
    </location>
</feature>
<feature type="transmembrane region" description="Helical" evidence="1">
    <location>
        <begin position="126"/>
        <end position="146"/>
    </location>
</feature>
<comment type="caution">
    <text evidence="2">The sequence shown here is derived from an EMBL/GenBank/DDBJ whole genome shotgun (WGS) entry which is preliminary data.</text>
</comment>
<protein>
    <submittedName>
        <fullName evidence="2">Uncharacterized protein</fullName>
    </submittedName>
</protein>
<keyword evidence="1" id="KW-0812">Transmembrane</keyword>
<evidence type="ECO:0000313" key="2">
    <source>
        <dbReference type="EMBL" id="TWI88070.1"/>
    </source>
</evidence>
<feature type="transmembrane region" description="Helical" evidence="1">
    <location>
        <begin position="166"/>
        <end position="187"/>
    </location>
</feature>
<feature type="transmembrane region" description="Helical" evidence="1">
    <location>
        <begin position="199"/>
        <end position="219"/>
    </location>
</feature>
<organism evidence="2 3">
    <name type="scientific">Chitinophaga japonensis</name>
    <name type="common">Flexibacter japonensis</name>
    <dbReference type="NCBI Taxonomy" id="104662"/>
    <lineage>
        <taxon>Bacteria</taxon>
        <taxon>Pseudomonadati</taxon>
        <taxon>Bacteroidota</taxon>
        <taxon>Chitinophagia</taxon>
        <taxon>Chitinophagales</taxon>
        <taxon>Chitinophagaceae</taxon>
        <taxon>Chitinophaga</taxon>
    </lineage>
</organism>
<accession>A0A562T4Z1</accession>
<proteinExistence type="predicted"/>
<evidence type="ECO:0000313" key="3">
    <source>
        <dbReference type="Proteomes" id="UP000316778"/>
    </source>
</evidence>